<dbReference type="PANTHER" id="PTHR15137">
    <property type="entry name" value="TRANSCRIPTION INITIATION FACTOR TFIID"/>
    <property type="match status" value="1"/>
</dbReference>
<proteinExistence type="predicted"/>
<dbReference type="STRING" id="906689.A0A2I0XAY2"/>
<reference evidence="2 3" key="2">
    <citation type="journal article" date="2017" name="Nature">
        <title>The Apostasia genome and the evolution of orchids.</title>
        <authorList>
            <person name="Zhang G.Q."/>
            <person name="Liu K.W."/>
            <person name="Li Z."/>
            <person name="Lohaus R."/>
            <person name="Hsiao Y.Y."/>
            <person name="Niu S.C."/>
            <person name="Wang J.Y."/>
            <person name="Lin Y.C."/>
            <person name="Xu Q."/>
            <person name="Chen L.J."/>
            <person name="Yoshida K."/>
            <person name="Fujiwara S."/>
            <person name="Wang Z.W."/>
            <person name="Zhang Y.Q."/>
            <person name="Mitsuda N."/>
            <person name="Wang M."/>
            <person name="Liu G.H."/>
            <person name="Pecoraro L."/>
            <person name="Huang H.X."/>
            <person name="Xiao X.J."/>
            <person name="Lin M."/>
            <person name="Wu X.Y."/>
            <person name="Wu W.L."/>
            <person name="Chen Y.Y."/>
            <person name="Chang S.B."/>
            <person name="Sakamoto S."/>
            <person name="Ohme-Takagi M."/>
            <person name="Yagi M."/>
            <person name="Zeng S.J."/>
            <person name="Shen C.Y."/>
            <person name="Yeh C.M."/>
            <person name="Luo Y.B."/>
            <person name="Tsai W.C."/>
            <person name="Van de Peer Y."/>
            <person name="Liu Z.J."/>
        </authorList>
    </citation>
    <scope>NUCLEOTIDE SEQUENCE [LARGE SCALE GENOMIC DNA]</scope>
    <source>
        <tissue evidence="2">The whole plant</tissue>
    </source>
</reference>
<dbReference type="GO" id="GO:0000976">
    <property type="term" value="F:transcription cis-regulatory region binding"/>
    <property type="evidence" value="ECO:0007669"/>
    <property type="project" value="TreeGrafter"/>
</dbReference>
<dbReference type="EMBL" id="KZ502004">
    <property type="protein sequence ID" value="PKU85061.1"/>
    <property type="molecule type" value="Genomic_DNA"/>
</dbReference>
<dbReference type="InterPro" id="IPR037813">
    <property type="entry name" value="TAF2"/>
</dbReference>
<evidence type="ECO:0000313" key="2">
    <source>
        <dbReference type="EMBL" id="PKU85061.1"/>
    </source>
</evidence>
<reference evidence="2 3" key="1">
    <citation type="journal article" date="2016" name="Sci. Rep.">
        <title>The Dendrobium catenatum Lindl. genome sequence provides insights into polysaccharide synthase, floral development and adaptive evolution.</title>
        <authorList>
            <person name="Zhang G.Q."/>
            <person name="Xu Q."/>
            <person name="Bian C."/>
            <person name="Tsai W.C."/>
            <person name="Yeh C.M."/>
            <person name="Liu K.W."/>
            <person name="Yoshida K."/>
            <person name="Zhang L.S."/>
            <person name="Chang S.B."/>
            <person name="Chen F."/>
            <person name="Shi Y."/>
            <person name="Su Y.Y."/>
            <person name="Zhang Y.Q."/>
            <person name="Chen L.J."/>
            <person name="Yin Y."/>
            <person name="Lin M."/>
            <person name="Huang H."/>
            <person name="Deng H."/>
            <person name="Wang Z.W."/>
            <person name="Zhu S.L."/>
            <person name="Zhao X."/>
            <person name="Deng C."/>
            <person name="Niu S.C."/>
            <person name="Huang J."/>
            <person name="Wang M."/>
            <person name="Liu G.H."/>
            <person name="Yang H.J."/>
            <person name="Xiao X.J."/>
            <person name="Hsiao Y.Y."/>
            <person name="Wu W.L."/>
            <person name="Chen Y.Y."/>
            <person name="Mitsuda N."/>
            <person name="Ohme-Takagi M."/>
            <person name="Luo Y.B."/>
            <person name="Van de Peer Y."/>
            <person name="Liu Z.J."/>
        </authorList>
    </citation>
    <scope>NUCLEOTIDE SEQUENCE [LARGE SCALE GENOMIC DNA]</scope>
    <source>
        <tissue evidence="2">The whole plant</tissue>
    </source>
</reference>
<evidence type="ECO:0000313" key="3">
    <source>
        <dbReference type="Proteomes" id="UP000233837"/>
    </source>
</evidence>
<organism evidence="2 3">
    <name type="scientific">Dendrobium catenatum</name>
    <dbReference type="NCBI Taxonomy" id="906689"/>
    <lineage>
        <taxon>Eukaryota</taxon>
        <taxon>Viridiplantae</taxon>
        <taxon>Streptophyta</taxon>
        <taxon>Embryophyta</taxon>
        <taxon>Tracheophyta</taxon>
        <taxon>Spermatophyta</taxon>
        <taxon>Magnoliopsida</taxon>
        <taxon>Liliopsida</taxon>
        <taxon>Asparagales</taxon>
        <taxon>Orchidaceae</taxon>
        <taxon>Epidendroideae</taxon>
        <taxon>Malaxideae</taxon>
        <taxon>Dendrobiinae</taxon>
        <taxon>Dendrobium</taxon>
    </lineage>
</organism>
<keyword evidence="3" id="KW-1185">Reference proteome</keyword>
<sequence>MEKQLLQLGPIATCQGRTYRMTLAGTLSPLVNMRPPLIACPMEHLGLILLLEQWDIIQPSCCFKLPSGIFPLWSCSVSTSFLLKKLVIEGREKKKHYEDYLSTSFPFGSYKQVFIPPEISISSVNMGASMCLFSSKLLFDEKVIDQDTLDHNEREKVRDDGFFYWEGVKEWLLEGLAGFLTDSFIKGFLGNNEARYRRYKVGRLIGFELDNCAVCKADTCGATALYSAAACSNLYGTQTIGVYGRIRLWKAVCWFQLFFMYYLSYFAIEFPHVHRLKPGISATDVREANGSSRSLLKGLQIRATSQELLVQRRMGFSYNKRRNMVELAVLRGCTVKVGSNENQDSDTGWPGMMSIRIHELDGMYDHPILPMAGEACQLLEIQCHSKLAAKRILKPKKGSKADGSDDNTDTINQLEKEKDVVAQAQAIEALKNLPEHSFAVVNALNNFLSDSKVLSLLE</sequence>
<dbReference type="InterPro" id="IPR057345">
    <property type="entry name" value="Ig-like_TAF2"/>
</dbReference>
<accession>A0A2I0XAY2</accession>
<dbReference type="GO" id="GO:0003682">
    <property type="term" value="F:chromatin binding"/>
    <property type="evidence" value="ECO:0007669"/>
    <property type="project" value="TreeGrafter"/>
</dbReference>
<dbReference type="GO" id="GO:0005669">
    <property type="term" value="C:transcription factor TFIID complex"/>
    <property type="evidence" value="ECO:0007669"/>
    <property type="project" value="InterPro"/>
</dbReference>
<dbReference type="Pfam" id="PF25316">
    <property type="entry name" value="TAF2_3rd"/>
    <property type="match status" value="1"/>
</dbReference>
<gene>
    <name evidence="2" type="ORF">MA16_Dca022297</name>
</gene>
<dbReference type="PANTHER" id="PTHR15137:SF9">
    <property type="entry name" value="TRANSCRIPTION INITIATION FACTOR TFIID SUBUNIT 2"/>
    <property type="match status" value="1"/>
</dbReference>
<feature type="domain" description="Transcription initiation factor TFIID subunit 2 Ig-like" evidence="1">
    <location>
        <begin position="313"/>
        <end position="413"/>
    </location>
</feature>
<dbReference type="GO" id="GO:0016251">
    <property type="term" value="F:RNA polymerase II general transcription initiation factor activity"/>
    <property type="evidence" value="ECO:0007669"/>
    <property type="project" value="TreeGrafter"/>
</dbReference>
<dbReference type="GO" id="GO:0006367">
    <property type="term" value="P:transcription initiation at RNA polymerase II promoter"/>
    <property type="evidence" value="ECO:0007669"/>
    <property type="project" value="TreeGrafter"/>
</dbReference>
<protein>
    <recommendedName>
        <fullName evidence="1">Transcription initiation factor TFIID subunit 2 Ig-like domain-containing protein</fullName>
    </recommendedName>
</protein>
<dbReference type="Proteomes" id="UP000233837">
    <property type="component" value="Unassembled WGS sequence"/>
</dbReference>
<dbReference type="AlphaFoldDB" id="A0A2I0XAY2"/>
<evidence type="ECO:0000259" key="1">
    <source>
        <dbReference type="Pfam" id="PF25316"/>
    </source>
</evidence>
<name>A0A2I0XAY2_9ASPA</name>